<reference evidence="1" key="1">
    <citation type="submission" date="2018-02" db="EMBL/GenBank/DDBJ databases">
        <title>Rhizophora mucronata_Transcriptome.</title>
        <authorList>
            <person name="Meera S.P."/>
            <person name="Sreeshan A."/>
            <person name="Augustine A."/>
        </authorList>
    </citation>
    <scope>NUCLEOTIDE SEQUENCE</scope>
    <source>
        <tissue evidence="1">Leaf</tissue>
    </source>
</reference>
<protein>
    <submittedName>
        <fullName evidence="1">Uncharacterized protein</fullName>
    </submittedName>
</protein>
<dbReference type="AlphaFoldDB" id="A0A2P2NZP7"/>
<name>A0A2P2NZP7_RHIMU</name>
<dbReference type="EMBL" id="GGEC01067438">
    <property type="protein sequence ID" value="MBX47922.1"/>
    <property type="molecule type" value="Transcribed_RNA"/>
</dbReference>
<evidence type="ECO:0000313" key="1">
    <source>
        <dbReference type="EMBL" id="MBX47922.1"/>
    </source>
</evidence>
<proteinExistence type="predicted"/>
<accession>A0A2P2NZP7</accession>
<organism evidence="1">
    <name type="scientific">Rhizophora mucronata</name>
    <name type="common">Asiatic mangrove</name>
    <dbReference type="NCBI Taxonomy" id="61149"/>
    <lineage>
        <taxon>Eukaryota</taxon>
        <taxon>Viridiplantae</taxon>
        <taxon>Streptophyta</taxon>
        <taxon>Embryophyta</taxon>
        <taxon>Tracheophyta</taxon>
        <taxon>Spermatophyta</taxon>
        <taxon>Magnoliopsida</taxon>
        <taxon>eudicotyledons</taxon>
        <taxon>Gunneridae</taxon>
        <taxon>Pentapetalae</taxon>
        <taxon>rosids</taxon>
        <taxon>fabids</taxon>
        <taxon>Malpighiales</taxon>
        <taxon>Rhizophoraceae</taxon>
        <taxon>Rhizophora</taxon>
    </lineage>
</organism>
<sequence length="29" mass="3326">MFTVTSKFEHAFISFEITVIQVPIMNSHA</sequence>